<sequence>MASLGNTFEAIAATSVDELSNVLRDVHAENLAAYSRLLEGEFSTSTSITSGCNEPDAIVDNEPPFWDIVVVTAGDEQQKLCYQRRIDQKLTERSIPTRARYLVIEDPPYSKIGSGGSTCLVMKVLQEKFPADFLLQARTLLIHAGGYSTRLPHVSARGKVFTTLPQEGIQVLDLKLVLYLHLLRSMPPGVFLTSADGIELFSSSSPFPKELKPFTITALAHPSSLQIGSTHGVYLLQDPENLISADRARIPKDQAALLLKCRKFLHKPSLDEMHRTPKLIYNSASLSGEEEVYTDSCYYFDPHTATLMANVYQRLSPKCDLEAWADVLSFQDFPLETESGQEITQQPLKQALRDANVQLDVMVLNASKFYHLGTMQEFIAATCTDRAFMSELNIRNSTPGVAIISSLGPSNSGQQQDQDQDQGTPQWQTESPLFIENSHIPPTAQIGAGSVLVDTNLLNTEEGVGHKNVLIPNNTCMFTLQLREHAFVTFTFSVNDDMKRTVFAATGEKGTNNNNNESSSPDPLQRLNIFETVPVTEMFINNDQHQHQHRPPTSHIQARGNNLSLWTAPVFEVASTAHDSTRFALLRLAQIRQFQGWRENAVSTTLSRPTATMLGWVSLKDAARLAREL</sequence>
<comment type="caution">
    <text evidence="5">The sequence shown here is derived from an EMBL/GenBank/DDBJ whole genome shotgun (WGS) entry which is preliminary data.</text>
</comment>
<dbReference type="PANTHER" id="PTHR15045:SF1">
    <property type="entry name" value="FUCOSE-1-PHOSPHATE GUANYLYLTRANSFERASE"/>
    <property type="match status" value="1"/>
</dbReference>
<evidence type="ECO:0000256" key="2">
    <source>
        <dbReference type="ARBA" id="ARBA00022741"/>
    </source>
</evidence>
<protein>
    <recommendedName>
        <fullName evidence="4">GDP-fucose pyrophosphorylase domain-containing protein</fullName>
    </recommendedName>
</protein>
<evidence type="ECO:0000313" key="6">
    <source>
        <dbReference type="Proteomes" id="UP000823405"/>
    </source>
</evidence>
<feature type="region of interest" description="Disordered" evidence="3">
    <location>
        <begin position="505"/>
        <end position="524"/>
    </location>
</feature>
<dbReference type="InterPro" id="IPR012887">
    <property type="entry name" value="GDP_fucose_pyrophosphorylase"/>
</dbReference>
<dbReference type="Proteomes" id="UP000823405">
    <property type="component" value="Unassembled WGS sequence"/>
</dbReference>
<accession>A0A9P6RFM8</accession>
<dbReference type="PANTHER" id="PTHR15045">
    <property type="entry name" value="FUCOSE-1-PHOSPHATE GUANYLYLTRANSFERASE"/>
    <property type="match status" value="1"/>
</dbReference>
<evidence type="ECO:0000256" key="1">
    <source>
        <dbReference type="ARBA" id="ARBA00022679"/>
    </source>
</evidence>
<dbReference type="EMBL" id="JAAAIN010000312">
    <property type="protein sequence ID" value="KAG0316330.1"/>
    <property type="molecule type" value="Genomic_DNA"/>
</dbReference>
<feature type="region of interest" description="Disordered" evidence="3">
    <location>
        <begin position="405"/>
        <end position="426"/>
    </location>
</feature>
<keyword evidence="6" id="KW-1185">Reference proteome</keyword>
<dbReference type="GO" id="GO:0042350">
    <property type="term" value="P:GDP-L-fucose biosynthetic process"/>
    <property type="evidence" value="ECO:0007669"/>
    <property type="project" value="UniProtKB-ARBA"/>
</dbReference>
<dbReference type="OrthoDB" id="10062280at2759"/>
<proteinExistence type="predicted"/>
<keyword evidence="2" id="KW-0547">Nucleotide-binding</keyword>
<dbReference type="GO" id="GO:0016772">
    <property type="term" value="F:transferase activity, transferring phosphorus-containing groups"/>
    <property type="evidence" value="ECO:0007669"/>
    <property type="project" value="InterPro"/>
</dbReference>
<feature type="domain" description="GDP-fucose pyrophosphorylase" evidence="4">
    <location>
        <begin position="132"/>
        <end position="575"/>
    </location>
</feature>
<evidence type="ECO:0000256" key="3">
    <source>
        <dbReference type="SAM" id="MobiDB-lite"/>
    </source>
</evidence>
<name>A0A9P6RFM8_9FUNG</name>
<evidence type="ECO:0000313" key="5">
    <source>
        <dbReference type="EMBL" id="KAG0316330.1"/>
    </source>
</evidence>
<keyword evidence="1" id="KW-0808">Transferase</keyword>
<organism evidence="5 6">
    <name type="scientific">Linnemannia gamsii</name>
    <dbReference type="NCBI Taxonomy" id="64522"/>
    <lineage>
        <taxon>Eukaryota</taxon>
        <taxon>Fungi</taxon>
        <taxon>Fungi incertae sedis</taxon>
        <taxon>Mucoromycota</taxon>
        <taxon>Mortierellomycotina</taxon>
        <taxon>Mortierellomycetes</taxon>
        <taxon>Mortierellales</taxon>
        <taxon>Mortierellaceae</taxon>
        <taxon>Linnemannia</taxon>
    </lineage>
</organism>
<evidence type="ECO:0000259" key="4">
    <source>
        <dbReference type="Pfam" id="PF07959"/>
    </source>
</evidence>
<dbReference type="Pfam" id="PF07959">
    <property type="entry name" value="Fucose_pyrophosphorylase"/>
    <property type="match status" value="1"/>
</dbReference>
<gene>
    <name evidence="5" type="ORF">BGZ97_007050</name>
</gene>
<reference evidence="5" key="1">
    <citation type="journal article" date="2020" name="Fungal Divers.">
        <title>Resolving the Mortierellaceae phylogeny through synthesis of multi-gene phylogenetics and phylogenomics.</title>
        <authorList>
            <person name="Vandepol N."/>
            <person name="Liber J."/>
            <person name="Desiro A."/>
            <person name="Na H."/>
            <person name="Kennedy M."/>
            <person name="Barry K."/>
            <person name="Grigoriev I.V."/>
            <person name="Miller A.N."/>
            <person name="O'Donnell K."/>
            <person name="Stajich J.E."/>
            <person name="Bonito G."/>
        </authorList>
    </citation>
    <scope>NUCLEOTIDE SEQUENCE</scope>
    <source>
        <strain evidence="5">NVP60</strain>
    </source>
</reference>
<dbReference type="AlphaFoldDB" id="A0A9P6RFM8"/>
<dbReference type="GO" id="GO:0000166">
    <property type="term" value="F:nucleotide binding"/>
    <property type="evidence" value="ECO:0007669"/>
    <property type="project" value="UniProtKB-KW"/>
</dbReference>